<dbReference type="SMART" id="SM00052">
    <property type="entry name" value="EAL"/>
    <property type="match status" value="1"/>
</dbReference>
<evidence type="ECO:0000313" key="2">
    <source>
        <dbReference type="EMBL" id="MBM6826815.1"/>
    </source>
</evidence>
<dbReference type="PANTHER" id="PTHR33121">
    <property type="entry name" value="CYCLIC DI-GMP PHOSPHODIESTERASE PDEF"/>
    <property type="match status" value="1"/>
</dbReference>
<dbReference type="InterPro" id="IPR050706">
    <property type="entry name" value="Cyclic-di-GMP_PDE-like"/>
</dbReference>
<proteinExistence type="predicted"/>
<dbReference type="Gene3D" id="3.20.20.450">
    <property type="entry name" value="EAL domain"/>
    <property type="match status" value="1"/>
</dbReference>
<accession>A0A938X1F7</accession>
<dbReference type="Pfam" id="PF00563">
    <property type="entry name" value="EAL"/>
    <property type="match status" value="1"/>
</dbReference>
<gene>
    <name evidence="2" type="ORF">H6A13_06840</name>
</gene>
<feature type="domain" description="EAL" evidence="1">
    <location>
        <begin position="3"/>
        <end position="245"/>
    </location>
</feature>
<dbReference type="PROSITE" id="PS50883">
    <property type="entry name" value="EAL"/>
    <property type="match status" value="1"/>
</dbReference>
<evidence type="ECO:0000313" key="3">
    <source>
        <dbReference type="Proteomes" id="UP000713880"/>
    </source>
</evidence>
<protein>
    <submittedName>
        <fullName evidence="2">EAL domain-containing protein</fullName>
    </submittedName>
</protein>
<dbReference type="CDD" id="cd01948">
    <property type="entry name" value="EAL"/>
    <property type="match status" value="1"/>
</dbReference>
<comment type="caution">
    <text evidence="2">The sequence shown here is derived from an EMBL/GenBank/DDBJ whole genome shotgun (WGS) entry which is preliminary data.</text>
</comment>
<dbReference type="InterPro" id="IPR035919">
    <property type="entry name" value="EAL_sf"/>
</dbReference>
<dbReference type="InterPro" id="IPR001633">
    <property type="entry name" value="EAL_dom"/>
</dbReference>
<dbReference type="EMBL" id="JACJLV010000018">
    <property type="protein sequence ID" value="MBM6826815.1"/>
    <property type="molecule type" value="Genomic_DNA"/>
</dbReference>
<dbReference type="PANTHER" id="PTHR33121:SF70">
    <property type="entry name" value="SIGNALING PROTEIN YKOW"/>
    <property type="match status" value="1"/>
</dbReference>
<dbReference type="SUPFAM" id="SSF141868">
    <property type="entry name" value="EAL domain-like"/>
    <property type="match status" value="1"/>
</dbReference>
<organism evidence="2 3">
    <name type="scientific">Mordavella massiliensis</name>
    <dbReference type="NCBI Taxonomy" id="1871024"/>
    <lineage>
        <taxon>Bacteria</taxon>
        <taxon>Bacillati</taxon>
        <taxon>Bacillota</taxon>
        <taxon>Clostridia</taxon>
        <taxon>Eubacteriales</taxon>
        <taxon>Clostridiaceae</taxon>
        <taxon>Mordavella</taxon>
    </lineage>
</organism>
<dbReference type="GO" id="GO:0071111">
    <property type="term" value="F:cyclic-guanylate-specific phosphodiesterase activity"/>
    <property type="evidence" value="ECO:0007669"/>
    <property type="project" value="InterPro"/>
</dbReference>
<reference evidence="2" key="1">
    <citation type="submission" date="2020-08" db="EMBL/GenBank/DDBJ databases">
        <authorList>
            <person name="Cejkova D."/>
            <person name="Kubasova T."/>
            <person name="Jahodarova E."/>
            <person name="Rychlik I."/>
        </authorList>
    </citation>
    <scope>NUCLEOTIDE SEQUENCE</scope>
    <source>
        <strain evidence="2">An420c</strain>
    </source>
</reference>
<evidence type="ECO:0000259" key="1">
    <source>
        <dbReference type="PROSITE" id="PS50883"/>
    </source>
</evidence>
<dbReference type="Proteomes" id="UP000713880">
    <property type="component" value="Unassembled WGS sequence"/>
</dbReference>
<sequence>MGKEEMRLTVSEAVRNREYQVWYQPQVDMGTGEIFGAEALVRWRHPQKGLLLPGNFIPALEKNGLMPLLDREVLRIVRRDAGEAKKAGIPAGPISVNLSTFCAGTKGLAGEEDLLFEITETAKEEEENREIWRFAKQLREEGFRIAMDDYGMGRSTLKMLCQVPFDILKLDRYFISRIGEEKGETILKSTIALAKDLGMEIVAEGLESREQIAFLLRHGCRLGQGYYYARPLEKDRYFQFRAEGKRLPEGRR</sequence>
<dbReference type="AlphaFoldDB" id="A0A938X1F7"/>
<name>A0A938X1F7_9CLOT</name>
<reference evidence="2" key="2">
    <citation type="journal article" date="2021" name="Sci. Rep.">
        <title>The distribution of antibiotic resistance genes in chicken gut microbiota commensals.</title>
        <authorList>
            <person name="Juricova H."/>
            <person name="Matiasovicova J."/>
            <person name="Kubasova T."/>
            <person name="Cejkova D."/>
            <person name="Rychlik I."/>
        </authorList>
    </citation>
    <scope>NUCLEOTIDE SEQUENCE</scope>
    <source>
        <strain evidence="2">An420c</strain>
    </source>
</reference>
<keyword evidence="3" id="KW-1185">Reference proteome</keyword>